<name>A0A9N9D3P1_9GLOM</name>
<sequence>KKVSLVLEFGSGYPGNGGQLKAEGVIHITNQRVIFLSKPTVEHLKSLSIPLKNLRDGKLVQPWLGANYYTATVIPVPNGGMSAPGTIKITFKEGGGFEFSSIYSQIIQRMAEHESNIAPETYEQLPVYTPRETSENATTTTSIPSNAILLVPSPNPFITPIPTATIPEPTPETSSKSRKPFDREAFLAKHKVRKIQPHEKEASTSNLSVSSTKARKDISSTSAGDDQKNTESRYNRRSATITKPTNLGFNVAKKPITGIASSSSTINNRIKSINLKPGISSSAPSILSKSEFSTSQKILQKSDILQSPKPVISGKNSIRPSIEPIKNSILTSPLQNTDVSGFKNPRKVDAAKVAKLLNFAGRKSTKQKIKPLADTTATDDQNRIKSLVDICISTIIRNIEMLNDIGNVPIDLLRPVLKSVSAEQLKRLQDNSEELAEVSNDLCLREFRSDYLADKRIREELYNHEKLYWELDKERKTKEEEDERRIQILVENTRKRYAKEEAKKEKKKIKVLPVMPLPRNRSSRQQKSIIRKLFDSTPRIDRPFRTSAVATTSRSGSTTITHSSTFARGAGSNGSTVHSTVVRNSVTSVSSVRLAGVERRQNSNERFLPYRRLESRIEANSSRLSSQGAIYSRERLQREEKRR</sequence>
<feature type="region of interest" description="Disordered" evidence="1">
    <location>
        <begin position="548"/>
        <end position="578"/>
    </location>
</feature>
<dbReference type="OrthoDB" id="1259151at2759"/>
<dbReference type="GO" id="GO:0031490">
    <property type="term" value="F:chromatin DNA binding"/>
    <property type="evidence" value="ECO:0007669"/>
    <property type="project" value="TreeGrafter"/>
</dbReference>
<dbReference type="AlphaFoldDB" id="A0A9N9D3P1"/>
<organism evidence="2 3">
    <name type="scientific">Ambispora leptoticha</name>
    <dbReference type="NCBI Taxonomy" id="144679"/>
    <lineage>
        <taxon>Eukaryota</taxon>
        <taxon>Fungi</taxon>
        <taxon>Fungi incertae sedis</taxon>
        <taxon>Mucoromycota</taxon>
        <taxon>Glomeromycotina</taxon>
        <taxon>Glomeromycetes</taxon>
        <taxon>Archaeosporales</taxon>
        <taxon>Ambisporaceae</taxon>
        <taxon>Ambispora</taxon>
    </lineage>
</organism>
<dbReference type="InterPro" id="IPR044852">
    <property type="entry name" value="WBP2-like"/>
</dbReference>
<dbReference type="GO" id="GO:0003713">
    <property type="term" value="F:transcription coactivator activity"/>
    <property type="evidence" value="ECO:0007669"/>
    <property type="project" value="InterPro"/>
</dbReference>
<protein>
    <submittedName>
        <fullName evidence="2">2188_t:CDS:1</fullName>
    </submittedName>
</protein>
<gene>
    <name evidence="2" type="ORF">ALEPTO_LOCUS9150</name>
</gene>
<dbReference type="PANTHER" id="PTHR31606">
    <property type="entry name" value="WW DOMAIN BINDING PROTEIN 2, ISOFORM E"/>
    <property type="match status" value="1"/>
</dbReference>
<feature type="region of interest" description="Disordered" evidence="1">
    <location>
        <begin position="159"/>
        <end position="239"/>
    </location>
</feature>
<feature type="compositionally biased region" description="Basic and acidic residues" evidence="1">
    <location>
        <begin position="632"/>
        <end position="643"/>
    </location>
</feature>
<dbReference type="Gene3D" id="6.10.250.3180">
    <property type="match status" value="1"/>
</dbReference>
<evidence type="ECO:0000313" key="2">
    <source>
        <dbReference type="EMBL" id="CAG8625717.1"/>
    </source>
</evidence>
<feature type="non-terminal residue" evidence="2">
    <location>
        <position position="643"/>
    </location>
</feature>
<evidence type="ECO:0000313" key="3">
    <source>
        <dbReference type="Proteomes" id="UP000789508"/>
    </source>
</evidence>
<dbReference type="CDD" id="cd13214">
    <property type="entry name" value="PH-GRAM_WBP2"/>
    <property type="match status" value="1"/>
</dbReference>
<keyword evidence="3" id="KW-1185">Reference proteome</keyword>
<dbReference type="Proteomes" id="UP000789508">
    <property type="component" value="Unassembled WGS sequence"/>
</dbReference>
<dbReference type="GO" id="GO:0006368">
    <property type="term" value="P:transcription elongation by RNA polymerase II"/>
    <property type="evidence" value="ECO:0007669"/>
    <property type="project" value="InterPro"/>
</dbReference>
<dbReference type="InterPro" id="IPR010684">
    <property type="entry name" value="RNA_pol_II_trans_fac_SIII_A"/>
</dbReference>
<feature type="compositionally biased region" description="Low complexity" evidence="1">
    <location>
        <begin position="160"/>
        <end position="173"/>
    </location>
</feature>
<feature type="compositionally biased region" description="Basic and acidic residues" evidence="1">
    <location>
        <begin position="225"/>
        <end position="234"/>
    </location>
</feature>
<dbReference type="PANTHER" id="PTHR31606:SF1">
    <property type="entry name" value="WW DOMAIN BINDING PROTEIN 2, ISOFORM E"/>
    <property type="match status" value="1"/>
</dbReference>
<comment type="caution">
    <text evidence="2">The sequence shown here is derived from an EMBL/GenBank/DDBJ whole genome shotgun (WGS) entry which is preliminary data.</text>
</comment>
<evidence type="ECO:0000256" key="1">
    <source>
        <dbReference type="SAM" id="MobiDB-lite"/>
    </source>
</evidence>
<dbReference type="Pfam" id="PF06881">
    <property type="entry name" value="Elongin_A"/>
    <property type="match status" value="1"/>
</dbReference>
<dbReference type="EMBL" id="CAJVPS010006477">
    <property type="protein sequence ID" value="CAG8625717.1"/>
    <property type="molecule type" value="Genomic_DNA"/>
</dbReference>
<proteinExistence type="predicted"/>
<feature type="compositionally biased region" description="Polar residues" evidence="1">
    <location>
        <begin position="203"/>
        <end position="212"/>
    </location>
</feature>
<reference evidence="2" key="1">
    <citation type="submission" date="2021-06" db="EMBL/GenBank/DDBJ databases">
        <authorList>
            <person name="Kallberg Y."/>
            <person name="Tangrot J."/>
            <person name="Rosling A."/>
        </authorList>
    </citation>
    <scope>NUCLEOTIDE SEQUENCE</scope>
    <source>
        <strain evidence="2">FL130A</strain>
    </source>
</reference>
<dbReference type="SUPFAM" id="SSF50729">
    <property type="entry name" value="PH domain-like"/>
    <property type="match status" value="1"/>
</dbReference>
<accession>A0A9N9D3P1</accession>
<feature type="compositionally biased region" description="Polar residues" evidence="1">
    <location>
        <begin position="619"/>
        <end position="629"/>
    </location>
</feature>
<dbReference type="GO" id="GO:0070449">
    <property type="term" value="C:elongin complex"/>
    <property type="evidence" value="ECO:0007669"/>
    <property type="project" value="InterPro"/>
</dbReference>
<feature type="compositionally biased region" description="Polar residues" evidence="1">
    <location>
        <begin position="548"/>
        <end position="566"/>
    </location>
</feature>
<feature type="region of interest" description="Disordered" evidence="1">
    <location>
        <begin position="619"/>
        <end position="643"/>
    </location>
</feature>